<dbReference type="Proteomes" id="UP000006786">
    <property type="component" value="Unassembled WGS sequence"/>
</dbReference>
<evidence type="ECO:0000259" key="1">
    <source>
        <dbReference type="Pfam" id="PF12680"/>
    </source>
</evidence>
<dbReference type="Gene3D" id="3.10.450.50">
    <property type="match status" value="1"/>
</dbReference>
<keyword evidence="3" id="KW-1185">Reference proteome</keyword>
<dbReference type="eggNOG" id="COG3631">
    <property type="taxonomic scope" value="Bacteria"/>
</dbReference>
<dbReference type="EMBL" id="AMRM01000017">
    <property type="protein sequence ID" value="EKF17986.1"/>
    <property type="molecule type" value="Genomic_DNA"/>
</dbReference>
<dbReference type="STRING" id="391937.NA2_14932"/>
<accession>K2M734</accession>
<sequence>MSEQETLALVKRFLEALNAHDHAAVLALTSEDVAHDPFDAAREIGHEKLRWRLGLATRHFDEELADIAVMVGDGGVRAAAEFTVRGKYLATAQGMPEARGQSYALPGAMVFEVDDGLITRVSMYRNPVQWRAALG</sequence>
<name>K2M734_9HYPH</name>
<evidence type="ECO:0000313" key="2">
    <source>
        <dbReference type="EMBL" id="EKF17986.1"/>
    </source>
</evidence>
<dbReference type="PATRIC" id="fig|391937.3.peg.3068"/>
<reference evidence="2 3" key="1">
    <citation type="journal article" date="2012" name="J. Bacteriol.">
        <title>Genome Sequence of Nitratireductor pacificus Type Strain pht-3B.</title>
        <authorList>
            <person name="Lai Q."/>
            <person name="Li G."/>
            <person name="Shao Z."/>
        </authorList>
    </citation>
    <scope>NUCLEOTIDE SEQUENCE [LARGE SCALE GENOMIC DNA]</scope>
    <source>
        <strain evidence="3">pht-3B</strain>
    </source>
</reference>
<protein>
    <recommendedName>
        <fullName evidence="1">SnoaL-like domain-containing protein</fullName>
    </recommendedName>
</protein>
<dbReference type="AlphaFoldDB" id="K2M734"/>
<dbReference type="SUPFAM" id="SSF54427">
    <property type="entry name" value="NTF2-like"/>
    <property type="match status" value="1"/>
</dbReference>
<organism evidence="2 3">
    <name type="scientific">Nitratireductor pacificus pht-3B</name>
    <dbReference type="NCBI Taxonomy" id="391937"/>
    <lineage>
        <taxon>Bacteria</taxon>
        <taxon>Pseudomonadati</taxon>
        <taxon>Pseudomonadota</taxon>
        <taxon>Alphaproteobacteria</taxon>
        <taxon>Hyphomicrobiales</taxon>
        <taxon>Phyllobacteriaceae</taxon>
        <taxon>Nitratireductor</taxon>
    </lineage>
</organism>
<dbReference type="InterPro" id="IPR037401">
    <property type="entry name" value="SnoaL-like"/>
</dbReference>
<dbReference type="NCBIfam" id="TIGR02096">
    <property type="entry name" value="ketosteroid isomerase-related protein"/>
    <property type="match status" value="1"/>
</dbReference>
<gene>
    <name evidence="2" type="ORF">NA2_14932</name>
</gene>
<dbReference type="OrthoDB" id="582835at2"/>
<comment type="caution">
    <text evidence="2">The sequence shown here is derived from an EMBL/GenBank/DDBJ whole genome shotgun (WGS) entry which is preliminary data.</text>
</comment>
<dbReference type="RefSeq" id="WP_008597841.1">
    <property type="nucleotide sequence ID" value="NZ_AMRM01000017.1"/>
</dbReference>
<evidence type="ECO:0000313" key="3">
    <source>
        <dbReference type="Proteomes" id="UP000006786"/>
    </source>
</evidence>
<dbReference type="Pfam" id="PF12680">
    <property type="entry name" value="SnoaL_2"/>
    <property type="match status" value="1"/>
</dbReference>
<dbReference type="InterPro" id="IPR032710">
    <property type="entry name" value="NTF2-like_dom_sf"/>
</dbReference>
<dbReference type="InterPro" id="IPR011721">
    <property type="entry name" value="CHP02096"/>
</dbReference>
<feature type="domain" description="SnoaL-like" evidence="1">
    <location>
        <begin position="10"/>
        <end position="121"/>
    </location>
</feature>
<proteinExistence type="predicted"/>